<feature type="region of interest" description="Disordered" evidence="1">
    <location>
        <begin position="165"/>
        <end position="188"/>
    </location>
</feature>
<feature type="compositionally biased region" description="Basic and acidic residues" evidence="1">
    <location>
        <begin position="177"/>
        <end position="187"/>
    </location>
</feature>
<dbReference type="RefSeq" id="XP_008721747.1">
    <property type="nucleotide sequence ID" value="XM_008723525.1"/>
</dbReference>
<dbReference type="EMBL" id="KB822697">
    <property type="protein sequence ID" value="ETI27673.1"/>
    <property type="molecule type" value="Genomic_DNA"/>
</dbReference>
<dbReference type="HOGENOM" id="CLU_644057_0_0_1"/>
<dbReference type="GeneID" id="19978615"/>
<evidence type="ECO:0000313" key="3">
    <source>
        <dbReference type="Proteomes" id="UP000030678"/>
    </source>
</evidence>
<dbReference type="Proteomes" id="UP000030678">
    <property type="component" value="Unassembled WGS sequence"/>
</dbReference>
<accession>V9DMY0</accession>
<evidence type="ECO:0000256" key="1">
    <source>
        <dbReference type="SAM" id="MobiDB-lite"/>
    </source>
</evidence>
<feature type="region of interest" description="Disordered" evidence="1">
    <location>
        <begin position="1"/>
        <end position="41"/>
    </location>
</feature>
<name>V9DMY0_9EURO</name>
<protein>
    <submittedName>
        <fullName evidence="2">Uncharacterized protein</fullName>
    </submittedName>
</protein>
<sequence>MERPSPEVTSGPSLSGSGGSLECSSSSSVPSLTYSASTSSLAQSNRLVRVPYLKKRALGPQVGSCRHFKKRGTSCSSQSDNEEPEQDAIGAANLRYVAQASGSRSAPVNGEIILVDKGVHDPEITTVQNVLTGAASSPLPPSHQHFPPWAPFAITDFAALLRPQDDQRSADSAFKPRTGEPVDDPRKRFGLSEWASLGTQYSASPAKEHENQAEVSATGSEDVDEDDESEELSIEEVVAGCFGSESARFAVSAFEKIASDGFPSLSGVGDVSRHCLSGTNSSPSSSTEAHLPTPAKTSSPPDSDKRKTPPGGGGGDQGEDQNGKGGGDGGRPFKRPKGDPKAQAQAKLRWDCPFGRTPSGVAGNSAGCAETGLQLNDLWYVIIYRRRTALMRVPQDTSETDSPRLFRLWAEILWRARCFTSLSRQI</sequence>
<evidence type="ECO:0000313" key="2">
    <source>
        <dbReference type="EMBL" id="ETI27673.1"/>
    </source>
</evidence>
<proteinExistence type="predicted"/>
<feature type="compositionally biased region" description="Low complexity" evidence="1">
    <location>
        <begin position="10"/>
        <end position="41"/>
    </location>
</feature>
<reference evidence="2 3" key="1">
    <citation type="submission" date="2013-03" db="EMBL/GenBank/DDBJ databases">
        <title>The Genome Sequence of Cladophialophora carrionii CBS 160.54.</title>
        <authorList>
            <consortium name="The Broad Institute Genomics Platform"/>
            <person name="Cuomo C."/>
            <person name="de Hoog S."/>
            <person name="Gorbushina A."/>
            <person name="Walker B."/>
            <person name="Young S.K."/>
            <person name="Zeng Q."/>
            <person name="Gargeya S."/>
            <person name="Fitzgerald M."/>
            <person name="Haas B."/>
            <person name="Abouelleil A."/>
            <person name="Allen A.W."/>
            <person name="Alvarado L."/>
            <person name="Arachchi H.M."/>
            <person name="Berlin A.M."/>
            <person name="Chapman S.B."/>
            <person name="Gainer-Dewar J."/>
            <person name="Goldberg J."/>
            <person name="Griggs A."/>
            <person name="Gujja S."/>
            <person name="Hansen M."/>
            <person name="Howarth C."/>
            <person name="Imamovic A."/>
            <person name="Ireland A."/>
            <person name="Larimer J."/>
            <person name="McCowan C."/>
            <person name="Murphy C."/>
            <person name="Pearson M."/>
            <person name="Poon T.W."/>
            <person name="Priest M."/>
            <person name="Roberts A."/>
            <person name="Saif S."/>
            <person name="Shea T."/>
            <person name="Sisk P."/>
            <person name="Sykes S."/>
            <person name="Wortman J."/>
            <person name="Nusbaum C."/>
            <person name="Birren B."/>
        </authorList>
    </citation>
    <scope>NUCLEOTIDE SEQUENCE [LARGE SCALE GENOMIC DNA]</scope>
    <source>
        <strain evidence="2 3">CBS 160.54</strain>
    </source>
</reference>
<gene>
    <name evidence="2" type="ORF">G647_00122</name>
</gene>
<dbReference type="AlphaFoldDB" id="V9DMY0"/>
<feature type="region of interest" description="Disordered" evidence="1">
    <location>
        <begin position="201"/>
        <end position="233"/>
    </location>
</feature>
<organism evidence="2 3">
    <name type="scientific">Cladophialophora carrionii CBS 160.54</name>
    <dbReference type="NCBI Taxonomy" id="1279043"/>
    <lineage>
        <taxon>Eukaryota</taxon>
        <taxon>Fungi</taxon>
        <taxon>Dikarya</taxon>
        <taxon>Ascomycota</taxon>
        <taxon>Pezizomycotina</taxon>
        <taxon>Eurotiomycetes</taxon>
        <taxon>Chaetothyriomycetidae</taxon>
        <taxon>Chaetothyriales</taxon>
        <taxon>Herpotrichiellaceae</taxon>
        <taxon>Cladophialophora</taxon>
    </lineage>
</organism>
<feature type="region of interest" description="Disordered" evidence="1">
    <location>
        <begin position="276"/>
        <end position="346"/>
    </location>
</feature>
<dbReference type="VEuPathDB" id="FungiDB:G647_00122"/>
<feature type="compositionally biased region" description="Acidic residues" evidence="1">
    <location>
        <begin position="221"/>
        <end position="233"/>
    </location>
</feature>